<evidence type="ECO:0000313" key="8">
    <source>
        <dbReference type="Proteomes" id="UP001597112"/>
    </source>
</evidence>
<feature type="domain" description="HTTM-like" evidence="6">
    <location>
        <begin position="9"/>
        <end position="253"/>
    </location>
</feature>
<accession>A0ABW3JY23</accession>
<protein>
    <submittedName>
        <fullName evidence="7">HTTM domain-containing protein</fullName>
    </submittedName>
</protein>
<feature type="transmembrane region" description="Helical" evidence="5">
    <location>
        <begin position="101"/>
        <end position="119"/>
    </location>
</feature>
<evidence type="ECO:0000256" key="1">
    <source>
        <dbReference type="ARBA" id="ARBA00004127"/>
    </source>
</evidence>
<dbReference type="RefSeq" id="WP_377573668.1">
    <property type="nucleotide sequence ID" value="NZ_JBHTKA010000001.1"/>
</dbReference>
<evidence type="ECO:0000313" key="7">
    <source>
        <dbReference type="EMBL" id="MFD0997903.1"/>
    </source>
</evidence>
<keyword evidence="4 5" id="KW-0472">Membrane</keyword>
<feature type="transmembrane region" description="Helical" evidence="5">
    <location>
        <begin position="56"/>
        <end position="89"/>
    </location>
</feature>
<gene>
    <name evidence="7" type="ORF">ACFQ21_01255</name>
</gene>
<proteinExistence type="predicted"/>
<comment type="subcellular location">
    <subcellularLocation>
        <location evidence="1">Endomembrane system</location>
        <topology evidence="1">Multi-pass membrane protein</topology>
    </subcellularLocation>
</comment>
<dbReference type="InterPro" id="IPR053934">
    <property type="entry name" value="HTTM_dom"/>
</dbReference>
<dbReference type="SMART" id="SM00752">
    <property type="entry name" value="HTTM"/>
    <property type="match status" value="1"/>
</dbReference>
<dbReference type="InterPro" id="IPR011020">
    <property type="entry name" value="HTTM-like"/>
</dbReference>
<keyword evidence="8" id="KW-1185">Reference proteome</keyword>
<feature type="transmembrane region" description="Helical" evidence="5">
    <location>
        <begin position="192"/>
        <end position="210"/>
    </location>
</feature>
<dbReference type="Pfam" id="PF05090">
    <property type="entry name" value="HTTM"/>
    <property type="match status" value="1"/>
</dbReference>
<evidence type="ECO:0000256" key="3">
    <source>
        <dbReference type="ARBA" id="ARBA00022989"/>
    </source>
</evidence>
<dbReference type="EMBL" id="JBHTKA010000001">
    <property type="protein sequence ID" value="MFD0997903.1"/>
    <property type="molecule type" value="Genomic_DNA"/>
</dbReference>
<dbReference type="Proteomes" id="UP001597112">
    <property type="component" value="Unassembled WGS sequence"/>
</dbReference>
<evidence type="ECO:0000256" key="2">
    <source>
        <dbReference type="ARBA" id="ARBA00022692"/>
    </source>
</evidence>
<evidence type="ECO:0000256" key="4">
    <source>
        <dbReference type="ARBA" id="ARBA00023136"/>
    </source>
</evidence>
<keyword evidence="3 5" id="KW-1133">Transmembrane helix</keyword>
<feature type="transmembrane region" description="Helical" evidence="5">
    <location>
        <begin position="7"/>
        <end position="26"/>
    </location>
</feature>
<comment type="caution">
    <text evidence="7">The sequence shown here is derived from an EMBL/GenBank/DDBJ whole genome shotgun (WGS) entry which is preliminary data.</text>
</comment>
<evidence type="ECO:0000256" key="5">
    <source>
        <dbReference type="SAM" id="Phobius"/>
    </source>
</evidence>
<organism evidence="7 8">
    <name type="scientific">Ohtaekwangia kribbensis</name>
    <dbReference type="NCBI Taxonomy" id="688913"/>
    <lineage>
        <taxon>Bacteria</taxon>
        <taxon>Pseudomonadati</taxon>
        <taxon>Bacteroidota</taxon>
        <taxon>Cytophagia</taxon>
        <taxon>Cytophagales</taxon>
        <taxon>Fulvivirgaceae</taxon>
        <taxon>Ohtaekwangia</taxon>
    </lineage>
</organism>
<feature type="transmembrane region" description="Helical" evidence="5">
    <location>
        <begin position="222"/>
        <end position="248"/>
    </location>
</feature>
<feature type="transmembrane region" description="Helical" evidence="5">
    <location>
        <begin position="131"/>
        <end position="150"/>
    </location>
</feature>
<evidence type="ECO:0000259" key="6">
    <source>
        <dbReference type="SMART" id="SM00752"/>
    </source>
</evidence>
<keyword evidence="2 5" id="KW-0812">Transmembrane</keyword>
<sequence length="265" mass="30333">MTIFCKAMLVFALVKILFIWNTSLTLVSYYEFATPGSLIGKIIFLPSVLANDHLNLIYIAFMAVLIILVILPWNYISGILFFWIIFNLYRLNIPVMNGSDNVQLVLAGCMVFMTVRPYIKHSILSDLQATSFNAAVILAQLIVVCIYFISGWDKLVTESWRTGEAIAMIAQREQQVGVWGSAIVENALVNGMLSWTTIIFELAFAILIWFRRFRFPLLIMGVMFHLIIAFTLTLYDFSFVMIASYFIFLTDEDYTKMIRNLSVFA</sequence>
<name>A0ABW3JY23_9BACT</name>
<reference evidence="8" key="1">
    <citation type="journal article" date="2019" name="Int. J. Syst. Evol. Microbiol.">
        <title>The Global Catalogue of Microorganisms (GCM) 10K type strain sequencing project: providing services to taxonomists for standard genome sequencing and annotation.</title>
        <authorList>
            <consortium name="The Broad Institute Genomics Platform"/>
            <consortium name="The Broad Institute Genome Sequencing Center for Infectious Disease"/>
            <person name="Wu L."/>
            <person name="Ma J."/>
        </authorList>
    </citation>
    <scope>NUCLEOTIDE SEQUENCE [LARGE SCALE GENOMIC DNA]</scope>
    <source>
        <strain evidence="8">CCUG 58938</strain>
    </source>
</reference>